<organism evidence="2 3">
    <name type="scientific">Faecalispora sporosphaeroides</name>
    <dbReference type="NCBI Taxonomy" id="1549"/>
    <lineage>
        <taxon>Bacteria</taxon>
        <taxon>Bacillati</taxon>
        <taxon>Bacillota</taxon>
        <taxon>Clostridia</taxon>
        <taxon>Eubacteriales</taxon>
        <taxon>Oscillospiraceae</taxon>
        <taxon>Faecalispora</taxon>
    </lineage>
</organism>
<feature type="transmembrane region" description="Helical" evidence="1">
    <location>
        <begin position="93"/>
        <end position="113"/>
    </location>
</feature>
<dbReference type="EMBL" id="SVNY01000002">
    <property type="protein sequence ID" value="MBE6832776.1"/>
    <property type="molecule type" value="Genomic_DNA"/>
</dbReference>
<evidence type="ECO:0000313" key="2">
    <source>
        <dbReference type="EMBL" id="MBE6832776.1"/>
    </source>
</evidence>
<proteinExistence type="predicted"/>
<dbReference type="Pfam" id="PF06898">
    <property type="entry name" value="YqfD"/>
    <property type="match status" value="1"/>
</dbReference>
<dbReference type="AlphaFoldDB" id="A0A928KV52"/>
<gene>
    <name evidence="2" type="ORF">E7512_04220</name>
</gene>
<protein>
    <submittedName>
        <fullName evidence="2">Sporulation protein</fullName>
    </submittedName>
</protein>
<comment type="caution">
    <text evidence="2">The sequence shown here is derived from an EMBL/GenBank/DDBJ whole genome shotgun (WGS) entry which is preliminary data.</text>
</comment>
<sequence>MGSIAFVRWVLGWVEFQIRPRRKGACERFLNLCARQGVALWRIGRSEELFTAAIAVGRYEDLRPIAKKAGVRLKSGKRHGLPFLWKRISSRKGILAGMVVFAVTLHVFSLYVWSVQVTGNTSIPSERILTEAKNMGLSPGALKSRLEYQELQRRLMIAFPDVSWLSVNTQGCMIEIALEERIKHPEAEKREKISNLKASASGQIVKLEVTGGVLQVKVGDAVVKGQLLVSGVAEDTSGGTRMMRSSGKVIAETEKSLVAEIPIKQTVRRLTGKQIVRRSVRIFGLELPLSLTGRPQGEYQKESERVTLKGRTGDLPVSLYTETWKEQTQEEITLTEAQAEQQAKAKIEEIKQREWKDIKILSSNLSGKMEGNVYRMTLYCQCEENIAVESEILFKP</sequence>
<evidence type="ECO:0000313" key="3">
    <source>
        <dbReference type="Proteomes" id="UP000754750"/>
    </source>
</evidence>
<dbReference type="RefSeq" id="WP_326840045.1">
    <property type="nucleotide sequence ID" value="NZ_SVNY01000002.1"/>
</dbReference>
<evidence type="ECO:0000256" key="1">
    <source>
        <dbReference type="SAM" id="Phobius"/>
    </source>
</evidence>
<keyword evidence="1" id="KW-1133">Transmembrane helix</keyword>
<reference evidence="2" key="1">
    <citation type="submission" date="2019-04" db="EMBL/GenBank/DDBJ databases">
        <title>Evolution of Biomass-Degrading Anaerobic Consortia Revealed by Metagenomics.</title>
        <authorList>
            <person name="Peng X."/>
        </authorList>
    </citation>
    <scope>NUCLEOTIDE SEQUENCE</scope>
    <source>
        <strain evidence="2">SIG551</strain>
    </source>
</reference>
<accession>A0A928KV52</accession>
<dbReference type="Proteomes" id="UP000754750">
    <property type="component" value="Unassembled WGS sequence"/>
</dbReference>
<dbReference type="InterPro" id="IPR010690">
    <property type="entry name" value="YqfD"/>
</dbReference>
<keyword evidence="1" id="KW-0472">Membrane</keyword>
<keyword evidence="1" id="KW-0812">Transmembrane</keyword>
<name>A0A928KV52_9FIRM</name>
<dbReference type="PIRSF" id="PIRSF029895">
    <property type="entry name" value="SpoIV"/>
    <property type="match status" value="1"/>
</dbReference>